<dbReference type="SUPFAM" id="SSF103657">
    <property type="entry name" value="BAR/IMD domain-like"/>
    <property type="match status" value="1"/>
</dbReference>
<dbReference type="Proteomes" id="UP000663833">
    <property type="component" value="Unassembled WGS sequence"/>
</dbReference>
<dbReference type="EMBL" id="CAJNYD010004959">
    <property type="protein sequence ID" value="CAF3651611.1"/>
    <property type="molecule type" value="Genomic_DNA"/>
</dbReference>
<name>A0A820EE74_9BILA</name>
<dbReference type="InterPro" id="IPR027267">
    <property type="entry name" value="AH/BAR_dom_sf"/>
</dbReference>
<evidence type="ECO:0000313" key="3">
    <source>
        <dbReference type="EMBL" id="CAF3329095.1"/>
    </source>
</evidence>
<dbReference type="Proteomes" id="UP000663848">
    <property type="component" value="Unassembled WGS sequence"/>
</dbReference>
<dbReference type="Proteomes" id="UP000663865">
    <property type="component" value="Unassembled WGS sequence"/>
</dbReference>
<evidence type="ECO:0000313" key="4">
    <source>
        <dbReference type="EMBL" id="CAF3388278.1"/>
    </source>
</evidence>
<dbReference type="EMBL" id="CAJNXB010002389">
    <property type="protein sequence ID" value="CAF3239987.1"/>
    <property type="molecule type" value="Genomic_DNA"/>
</dbReference>
<dbReference type="EMBL" id="CAJOBS010000311">
    <property type="protein sequence ID" value="CAF4549047.1"/>
    <property type="molecule type" value="Genomic_DNA"/>
</dbReference>
<evidence type="ECO:0000313" key="5">
    <source>
        <dbReference type="EMBL" id="CAF3460276.1"/>
    </source>
</evidence>
<dbReference type="Gene3D" id="1.20.1270.60">
    <property type="entry name" value="Arfaptin homology (AH) domain/BAR domain"/>
    <property type="match status" value="2"/>
</dbReference>
<accession>A0A820EE74</accession>
<dbReference type="Proteomes" id="UP000663825">
    <property type="component" value="Unassembled WGS sequence"/>
</dbReference>
<sequence>MANNNRRRISFVDFSHPQVWHKLIEYAEVTIAFTKLITDFTNQWAKICFLASSQLHQLAAEFRRKTESEIRDKCHLGGMMYDLWESLLLESELESQSLKKMACLMEKEICTPLTSFVTNKSVELTINKQHRRDLNDILERSHEIVQELQEEYSKTYNDSGVTPEFHRAHNQYLIELVGVNSLLSKYQYHILPQLLQGMEQSQINVIDTVCQNLQLIASLIENHHEQRHRSFASFVVTSTTTDPNEELENYICSIKESSGDSSATPAQVEFETFRPPSNKMTTYSARVQQTSAIHSEQLIVYAAPVIQSQVSSRCKETVERLKEIKKEKSTLLTQVNKTPSKQYLQQDAQQQSGKVILNQLQSYMKKKHLLRLIELEESVLIAQQELLKSHRHSMSSIGESDPEAQKRSLKSMKGVWRDTCRALKKSTTSSSGSGADAGRLVSYEKLRRRMII</sequence>
<evidence type="ECO:0000313" key="2">
    <source>
        <dbReference type="EMBL" id="CAF3239987.1"/>
    </source>
</evidence>
<dbReference type="AlphaFoldDB" id="A0A820EE74"/>
<dbReference type="EMBL" id="CAJOBR010001748">
    <property type="protein sequence ID" value="CAF4632734.1"/>
    <property type="molecule type" value="Genomic_DNA"/>
</dbReference>
<evidence type="ECO:0000313" key="9">
    <source>
        <dbReference type="EMBL" id="CAF4549047.1"/>
    </source>
</evidence>
<evidence type="ECO:0000313" key="6">
    <source>
        <dbReference type="EMBL" id="CAF3651611.1"/>
    </source>
</evidence>
<dbReference type="EMBL" id="CAJNYT010000079">
    <property type="protein sequence ID" value="CAF3329095.1"/>
    <property type="molecule type" value="Genomic_DNA"/>
</dbReference>
<gene>
    <name evidence="4" type="ORF">FME351_LOCUS7905</name>
    <name evidence="3" type="ORF">GRG538_LOCUS3321</name>
    <name evidence="7" type="ORF">HFQ381_LOCUS10108</name>
    <name evidence="5" type="ORF">KIK155_LOCUS13046</name>
    <name evidence="6" type="ORF">LUA448_LOCUS33002</name>
    <name evidence="10" type="ORF">QYT958_LOCUS13596</name>
    <name evidence="2" type="ORF">TIS948_LOCUS14578</name>
    <name evidence="9" type="ORF">TOA249_LOCUS7078</name>
    <name evidence="8" type="ORF">TSG867_LOCUS9419</name>
</gene>
<dbReference type="EMBL" id="CAJOBQ010000411">
    <property type="protein sequence ID" value="CAF4349189.1"/>
    <property type="molecule type" value="Genomic_DNA"/>
</dbReference>
<dbReference type="Proteomes" id="UP000663872">
    <property type="component" value="Unassembled WGS sequence"/>
</dbReference>
<evidence type="ECO:0000256" key="1">
    <source>
        <dbReference type="SAM" id="MobiDB-lite"/>
    </source>
</evidence>
<dbReference type="EMBL" id="CAJNYV010002170">
    <property type="protein sequence ID" value="CAF3460276.1"/>
    <property type="molecule type" value="Genomic_DNA"/>
</dbReference>
<protein>
    <submittedName>
        <fullName evidence="7">Uncharacterized protein</fullName>
    </submittedName>
</protein>
<feature type="region of interest" description="Disordered" evidence="1">
    <location>
        <begin position="392"/>
        <end position="411"/>
    </location>
</feature>
<dbReference type="Proteomes" id="UP000663838">
    <property type="component" value="Unassembled WGS sequence"/>
</dbReference>
<organism evidence="7 11">
    <name type="scientific">Rotaria socialis</name>
    <dbReference type="NCBI Taxonomy" id="392032"/>
    <lineage>
        <taxon>Eukaryota</taxon>
        <taxon>Metazoa</taxon>
        <taxon>Spiralia</taxon>
        <taxon>Gnathifera</taxon>
        <taxon>Rotifera</taxon>
        <taxon>Eurotatoria</taxon>
        <taxon>Bdelloidea</taxon>
        <taxon>Philodinida</taxon>
        <taxon>Philodinidae</taxon>
        <taxon>Rotaria</taxon>
    </lineage>
</organism>
<comment type="caution">
    <text evidence="7">The sequence shown here is derived from an EMBL/GenBank/DDBJ whole genome shotgun (WGS) entry which is preliminary data.</text>
</comment>
<dbReference type="OrthoDB" id="6250593at2759"/>
<evidence type="ECO:0000313" key="8">
    <source>
        <dbReference type="EMBL" id="CAF4349189.1"/>
    </source>
</evidence>
<dbReference type="EMBL" id="CAJOBO010000548">
    <property type="protein sequence ID" value="CAF4245350.1"/>
    <property type="molecule type" value="Genomic_DNA"/>
</dbReference>
<evidence type="ECO:0000313" key="11">
    <source>
        <dbReference type="Proteomes" id="UP000663851"/>
    </source>
</evidence>
<evidence type="ECO:0000313" key="10">
    <source>
        <dbReference type="EMBL" id="CAF4632734.1"/>
    </source>
</evidence>
<dbReference type="EMBL" id="CAJNYU010000751">
    <property type="protein sequence ID" value="CAF3388278.1"/>
    <property type="molecule type" value="Genomic_DNA"/>
</dbReference>
<proteinExistence type="predicted"/>
<evidence type="ECO:0000313" key="7">
    <source>
        <dbReference type="EMBL" id="CAF4245350.1"/>
    </source>
</evidence>
<dbReference type="Proteomes" id="UP000663869">
    <property type="component" value="Unassembled WGS sequence"/>
</dbReference>
<dbReference type="Proteomes" id="UP000663862">
    <property type="component" value="Unassembled WGS sequence"/>
</dbReference>
<dbReference type="Proteomes" id="UP000663851">
    <property type="component" value="Unassembled WGS sequence"/>
</dbReference>
<reference evidence="7" key="1">
    <citation type="submission" date="2021-02" db="EMBL/GenBank/DDBJ databases">
        <authorList>
            <person name="Nowell W R."/>
        </authorList>
    </citation>
    <scope>NUCLEOTIDE SEQUENCE</scope>
</reference>